<dbReference type="EMBL" id="JAPTNE010000065">
    <property type="protein sequence ID" value="MCZ0810277.1"/>
    <property type="molecule type" value="Genomic_DNA"/>
</dbReference>
<evidence type="ECO:0000313" key="7">
    <source>
        <dbReference type="EMBL" id="MCZ0810277.1"/>
    </source>
</evidence>
<dbReference type="GO" id="GO:0008170">
    <property type="term" value="F:N-methyltransferase activity"/>
    <property type="evidence" value="ECO:0007669"/>
    <property type="project" value="InterPro"/>
</dbReference>
<feature type="domain" description="DNA methylase N-4/N-6" evidence="6">
    <location>
        <begin position="20"/>
        <end position="218"/>
    </location>
</feature>
<dbReference type="InterPro" id="IPR002052">
    <property type="entry name" value="DNA_methylase_N6_adenine_CS"/>
</dbReference>
<dbReference type="InterPro" id="IPR029063">
    <property type="entry name" value="SAM-dependent_MTases_sf"/>
</dbReference>
<protein>
    <recommendedName>
        <fullName evidence="5">Methyltransferase</fullName>
        <ecNumber evidence="5">2.1.1.-</ecNumber>
    </recommendedName>
</protein>
<keyword evidence="2" id="KW-0489">Methyltransferase</keyword>
<name>A0AAP3DLJ6_BRELA</name>
<evidence type="ECO:0000259" key="6">
    <source>
        <dbReference type="Pfam" id="PF01555"/>
    </source>
</evidence>
<comment type="similarity">
    <text evidence="1 5">Belongs to the N(4)/N(6)-methyltransferase family.</text>
</comment>
<evidence type="ECO:0000256" key="5">
    <source>
        <dbReference type="RuleBase" id="RU362026"/>
    </source>
</evidence>
<evidence type="ECO:0000313" key="8">
    <source>
        <dbReference type="Proteomes" id="UP001077662"/>
    </source>
</evidence>
<evidence type="ECO:0000256" key="1">
    <source>
        <dbReference type="ARBA" id="ARBA00006594"/>
    </source>
</evidence>
<dbReference type="InterPro" id="IPR002941">
    <property type="entry name" value="DNA_methylase_N4/N6"/>
</dbReference>
<dbReference type="Proteomes" id="UP001077662">
    <property type="component" value="Unassembled WGS sequence"/>
</dbReference>
<comment type="caution">
    <text evidence="7">The sequence shown here is derived from an EMBL/GenBank/DDBJ whole genome shotgun (WGS) entry which is preliminary data.</text>
</comment>
<dbReference type="EC" id="2.1.1.-" evidence="5"/>
<organism evidence="7 8">
    <name type="scientific">Brevibacillus laterosporus</name>
    <name type="common">Bacillus laterosporus</name>
    <dbReference type="NCBI Taxonomy" id="1465"/>
    <lineage>
        <taxon>Bacteria</taxon>
        <taxon>Bacillati</taxon>
        <taxon>Bacillota</taxon>
        <taxon>Bacilli</taxon>
        <taxon>Bacillales</taxon>
        <taxon>Paenibacillaceae</taxon>
        <taxon>Brevibacillus</taxon>
    </lineage>
</organism>
<dbReference type="SUPFAM" id="SSF53335">
    <property type="entry name" value="S-adenosyl-L-methionine-dependent methyltransferases"/>
    <property type="match status" value="1"/>
</dbReference>
<dbReference type="Gene3D" id="3.40.50.150">
    <property type="entry name" value="Vaccinia Virus protein VP39"/>
    <property type="match status" value="1"/>
</dbReference>
<evidence type="ECO:0000256" key="4">
    <source>
        <dbReference type="ARBA" id="ARBA00022747"/>
    </source>
</evidence>
<dbReference type="GO" id="GO:0032259">
    <property type="term" value="P:methylation"/>
    <property type="evidence" value="ECO:0007669"/>
    <property type="project" value="UniProtKB-KW"/>
</dbReference>
<dbReference type="PRINTS" id="PR00508">
    <property type="entry name" value="S21N4MTFRASE"/>
</dbReference>
<sequence>MIYNMDCIAGAKQHLQDDSIDLLIADPPYNLGFGGTNMTKNKKPRFSIIANDRLSPRDYQRFTFQWLREAYRVLKSGRHIYVFIDWRMYPLLYLWMQRVGFLIKNCVVWDKGRMGMGYQYRFQHEFIIFAVKGKDKIRRIPSRRVTDIWPIPKVPGQRMIHPTEKPVKLMEDIILNSSQEGETVADFFLGSGPVVEAANKLGRNITGFEIDEVYFNLASSRRKLPPL</sequence>
<dbReference type="AlphaFoldDB" id="A0AAP3DLJ6"/>
<accession>A0AAP3DLJ6</accession>
<gene>
    <name evidence="7" type="ORF">O0554_25895</name>
</gene>
<dbReference type="GO" id="GO:0003677">
    <property type="term" value="F:DNA binding"/>
    <property type="evidence" value="ECO:0007669"/>
    <property type="project" value="InterPro"/>
</dbReference>
<keyword evidence="3" id="KW-0808">Transferase</keyword>
<reference evidence="7" key="1">
    <citation type="submission" date="2022-09" db="EMBL/GenBank/DDBJ databases">
        <title>Genome analysis and characterization of larvicidal activity of Brevibacillus strains.</title>
        <authorList>
            <person name="Patrusheva E.V."/>
            <person name="Izotova A.O."/>
            <person name="Toshchakov S.V."/>
            <person name="Sineoky S.P."/>
        </authorList>
    </citation>
    <scope>NUCLEOTIDE SEQUENCE</scope>
    <source>
        <strain evidence="7">VKPM_B-13247</strain>
    </source>
</reference>
<evidence type="ECO:0000256" key="2">
    <source>
        <dbReference type="ARBA" id="ARBA00022603"/>
    </source>
</evidence>
<dbReference type="RefSeq" id="WP_258434992.1">
    <property type="nucleotide sequence ID" value="NZ_JANSGW010000065.1"/>
</dbReference>
<keyword evidence="4" id="KW-0680">Restriction system</keyword>
<proteinExistence type="inferred from homology"/>
<evidence type="ECO:0000256" key="3">
    <source>
        <dbReference type="ARBA" id="ARBA00022679"/>
    </source>
</evidence>
<dbReference type="Pfam" id="PF01555">
    <property type="entry name" value="N6_N4_Mtase"/>
    <property type="match status" value="1"/>
</dbReference>
<dbReference type="InterPro" id="IPR001091">
    <property type="entry name" value="RM_Methyltransferase"/>
</dbReference>
<dbReference type="GO" id="GO:0009307">
    <property type="term" value="P:DNA restriction-modification system"/>
    <property type="evidence" value="ECO:0007669"/>
    <property type="project" value="UniProtKB-KW"/>
</dbReference>
<dbReference type="PROSITE" id="PS00092">
    <property type="entry name" value="N6_MTASE"/>
    <property type="match status" value="1"/>
</dbReference>